<dbReference type="SUPFAM" id="SSF53686">
    <property type="entry name" value="Tryptophan synthase beta subunit-like PLP-dependent enzymes"/>
    <property type="match status" value="1"/>
</dbReference>
<gene>
    <name evidence="2" type="ordered locus">VIT_08s0007g04320</name>
</gene>
<evidence type="ECO:0000256" key="1">
    <source>
        <dbReference type="SAM" id="Phobius"/>
    </source>
</evidence>
<dbReference type="Gene3D" id="3.40.50.1100">
    <property type="match status" value="1"/>
</dbReference>
<dbReference type="Proteomes" id="UP000009183">
    <property type="component" value="Chromosome 8"/>
</dbReference>
<dbReference type="InterPro" id="IPR036052">
    <property type="entry name" value="TrpB-like_PALP_sf"/>
</dbReference>
<evidence type="ECO:0000313" key="2">
    <source>
        <dbReference type="EMBL" id="CBI30206.3"/>
    </source>
</evidence>
<keyword evidence="1" id="KW-1133">Transmembrane helix</keyword>
<feature type="transmembrane region" description="Helical" evidence="1">
    <location>
        <begin position="130"/>
        <end position="152"/>
    </location>
</feature>
<proteinExistence type="predicted"/>
<keyword evidence="1" id="KW-0812">Transmembrane</keyword>
<protein>
    <recommendedName>
        <fullName evidence="4">Threonine dehydratase biosynthetic, chloroplastic</fullName>
    </recommendedName>
</protein>
<dbReference type="STRING" id="29760.D7TIY0"/>
<name>D7TIY0_VITVI</name>
<evidence type="ECO:0000313" key="3">
    <source>
        <dbReference type="Proteomes" id="UP000009183"/>
    </source>
</evidence>
<reference evidence="3" key="1">
    <citation type="journal article" date="2007" name="Nature">
        <title>The grapevine genome sequence suggests ancestral hexaploidization in major angiosperm phyla.</title>
        <authorList>
            <consortium name="The French-Italian Public Consortium for Grapevine Genome Characterization."/>
            <person name="Jaillon O."/>
            <person name="Aury J.-M."/>
            <person name="Noel B."/>
            <person name="Policriti A."/>
            <person name="Clepet C."/>
            <person name="Casagrande A."/>
            <person name="Choisne N."/>
            <person name="Aubourg S."/>
            <person name="Vitulo N."/>
            <person name="Jubin C."/>
            <person name="Vezzi A."/>
            <person name="Legeai F."/>
            <person name="Hugueney P."/>
            <person name="Dasilva C."/>
            <person name="Horner D."/>
            <person name="Mica E."/>
            <person name="Jublot D."/>
            <person name="Poulain J."/>
            <person name="Bruyere C."/>
            <person name="Billault A."/>
            <person name="Segurens B."/>
            <person name="Gouyvenoux M."/>
            <person name="Ugarte E."/>
            <person name="Cattonaro F."/>
            <person name="Anthouard V."/>
            <person name="Vico V."/>
            <person name="Del Fabbro C."/>
            <person name="Alaux M."/>
            <person name="Di Gaspero G."/>
            <person name="Dumas V."/>
            <person name="Felice N."/>
            <person name="Paillard S."/>
            <person name="Juman I."/>
            <person name="Moroldo M."/>
            <person name="Scalabrin S."/>
            <person name="Canaguier A."/>
            <person name="Le Clainche I."/>
            <person name="Malacrida G."/>
            <person name="Durand E."/>
            <person name="Pesole G."/>
            <person name="Laucou V."/>
            <person name="Chatelet P."/>
            <person name="Merdinoglu D."/>
            <person name="Delledonne M."/>
            <person name="Pezzotti M."/>
            <person name="Lecharny A."/>
            <person name="Scarpelli C."/>
            <person name="Artiguenave F."/>
            <person name="Pe M.E."/>
            <person name="Valle G."/>
            <person name="Morgante M."/>
            <person name="Caboche M."/>
            <person name="Adam-Blondon A.-F."/>
            <person name="Weissenbach J."/>
            <person name="Quetier F."/>
            <person name="Wincker P."/>
        </authorList>
    </citation>
    <scope>NUCLEOTIDE SEQUENCE [LARGE SCALE GENOMIC DNA]</scope>
    <source>
        <strain evidence="3">cv. Pinot noir / PN40024</strain>
    </source>
</reference>
<dbReference type="InParanoid" id="D7TIY0"/>
<dbReference type="HOGENOM" id="CLU_1498897_0_0_1"/>
<organism evidence="2 3">
    <name type="scientific">Vitis vinifera</name>
    <name type="common">Grape</name>
    <dbReference type="NCBI Taxonomy" id="29760"/>
    <lineage>
        <taxon>Eukaryota</taxon>
        <taxon>Viridiplantae</taxon>
        <taxon>Streptophyta</taxon>
        <taxon>Embryophyta</taxon>
        <taxon>Tracheophyta</taxon>
        <taxon>Spermatophyta</taxon>
        <taxon>Magnoliopsida</taxon>
        <taxon>eudicotyledons</taxon>
        <taxon>Gunneridae</taxon>
        <taxon>Pentapetalae</taxon>
        <taxon>rosids</taxon>
        <taxon>Vitales</taxon>
        <taxon>Vitaceae</taxon>
        <taxon>Viteae</taxon>
        <taxon>Vitis</taxon>
    </lineage>
</organism>
<accession>D7TIY0</accession>
<dbReference type="PaxDb" id="29760-VIT_08s0007g04320.t01"/>
<dbReference type="AlphaFoldDB" id="D7TIY0"/>
<feature type="transmembrane region" description="Helical" evidence="1">
    <location>
        <begin position="158"/>
        <end position="178"/>
    </location>
</feature>
<dbReference type="EMBL" id="FN595991">
    <property type="protein sequence ID" value="CBI30206.3"/>
    <property type="molecule type" value="Genomic_DNA"/>
</dbReference>
<keyword evidence="1" id="KW-0472">Membrane</keyword>
<dbReference type="eggNOG" id="KOG1250">
    <property type="taxonomic scope" value="Eukaryota"/>
</dbReference>
<dbReference type="OrthoDB" id="4418812at2759"/>
<sequence length="180" mass="20303">MGSLCLSATAFPPVRPIKHVPIATTRKPFIRATICNPVPLTITYSETSSPPLRKVSPDSLQYEEGYLGAVPAGRVDESREGVVKAMRYLTNILSSKVYDISTESPLQLAQNLSRRLGVQLWLKREDFPPVIVSLINLLYFYHFSWVFVSLGLDCACVFPFLHIVNLLNFLFIFINIWLKG</sequence>
<evidence type="ECO:0008006" key="4">
    <source>
        <dbReference type="Google" id="ProtNLM"/>
    </source>
</evidence>
<keyword evidence="3" id="KW-1185">Reference proteome</keyword>